<sequence>MKKFLLLAGALFLANVNGQVFQENWDGDGPGVAEWIFIDNDGNTPAEQVSDFLTAWVIKDRGGEAPNYGGPDGDFAAASTSWYDPAGQSDDWMISPEISIPATGDISVKWDAKAQDPDYPDGYSLMVSPTAGTTIADFTETLFSIAQENGEWTTRVSSLADYAGQTIRLAWVNNSTDMFVLLVDNISVEELSGETPDCPSLISPANEATDVDASDVVSFTWEAPTTGGDVENYTFFIGTSMDDMINIGNTTETTISLTGVQNDTTYYWYVVANNLFGTSVECETFSFTTLPSAFSPYCGPVQITSTVEAITYVGFAGIDNSSAVDSEIGHENFIDQVGTVEPGETYQITLKGYTSGPYTNRFAVFIDWNQDGTFSADETYQVTEEIYNSTGLDDIQAVHDIMVPADAMLGETRMRVKKIFGTTGLLDPCAPATWGQVEDYTISVSTLGTNDLTLSKFSVYPNPTSKELNIKGTDVKNVKVYNVLGQQMKVFKSNNSVNVENLAPGTYVLQVEDMQGQVKTTKFIKK</sequence>
<dbReference type="Proteomes" id="UP001152599">
    <property type="component" value="Unassembled WGS sequence"/>
</dbReference>
<name>A0A9X4N002_9FLAO</name>
<dbReference type="AlphaFoldDB" id="A0A9X4N002"/>
<dbReference type="InterPro" id="IPR013783">
    <property type="entry name" value="Ig-like_fold"/>
</dbReference>
<accession>A0A9X4N002</accession>
<dbReference type="Pfam" id="PF20009">
    <property type="entry name" value="GEVED"/>
    <property type="match status" value="1"/>
</dbReference>
<reference evidence="3" key="1">
    <citation type="submission" date="2022-07" db="EMBL/GenBank/DDBJ databases">
        <title>Description and genome-wide analysis of Profundicola chukchiensis gen. nov., sp. nov., marine bacteria isolated from bottom sediments of the Chukchi Sea.</title>
        <authorList>
            <person name="Romanenko L."/>
            <person name="Otstavnykh N."/>
            <person name="Kurilenko V."/>
            <person name="Eremeev V."/>
            <person name="Velansky P."/>
            <person name="Mikhailov V."/>
            <person name="Isaeva M."/>
        </authorList>
    </citation>
    <scope>NUCLEOTIDE SEQUENCE</scope>
    <source>
        <strain evidence="3">KMM 9713</strain>
    </source>
</reference>
<dbReference type="InterPro" id="IPR036116">
    <property type="entry name" value="FN3_sf"/>
</dbReference>
<keyword evidence="4" id="KW-1185">Reference proteome</keyword>
<evidence type="ECO:0000313" key="4">
    <source>
        <dbReference type="Proteomes" id="UP001152599"/>
    </source>
</evidence>
<dbReference type="CDD" id="cd00063">
    <property type="entry name" value="FN3"/>
    <property type="match status" value="1"/>
</dbReference>
<dbReference type="NCBIfam" id="TIGR04183">
    <property type="entry name" value="Por_Secre_tail"/>
    <property type="match status" value="1"/>
</dbReference>
<dbReference type="Gene3D" id="2.60.40.10">
    <property type="entry name" value="Immunoglobulins"/>
    <property type="match status" value="1"/>
</dbReference>
<comment type="caution">
    <text evidence="3">The sequence shown here is derived from an EMBL/GenBank/DDBJ whole genome shotgun (WGS) entry which is preliminary data.</text>
</comment>
<dbReference type="InterPro" id="IPR026444">
    <property type="entry name" value="Secre_tail"/>
</dbReference>
<dbReference type="Pfam" id="PF18962">
    <property type="entry name" value="Por_Secre_tail"/>
    <property type="match status" value="1"/>
</dbReference>
<dbReference type="NCBIfam" id="NF038128">
    <property type="entry name" value="choice_anch_J"/>
    <property type="match status" value="1"/>
</dbReference>
<feature type="domain" description="Fibronectin type-III" evidence="2">
    <location>
        <begin position="198"/>
        <end position="292"/>
    </location>
</feature>
<organism evidence="3 4">
    <name type="scientific">Profundicola chukchiensis</name>
    <dbReference type="NCBI Taxonomy" id="2961959"/>
    <lineage>
        <taxon>Bacteria</taxon>
        <taxon>Pseudomonadati</taxon>
        <taxon>Bacteroidota</taxon>
        <taxon>Flavobacteriia</taxon>
        <taxon>Flavobacteriales</taxon>
        <taxon>Weeksellaceae</taxon>
        <taxon>Profundicola</taxon>
    </lineage>
</organism>
<dbReference type="InterPro" id="IPR003961">
    <property type="entry name" value="FN3_dom"/>
</dbReference>
<dbReference type="InterPro" id="IPR011628">
    <property type="entry name" value="Cleaved_adhesin"/>
</dbReference>
<evidence type="ECO:0000259" key="2">
    <source>
        <dbReference type="PROSITE" id="PS50853"/>
    </source>
</evidence>
<dbReference type="InterPro" id="IPR045474">
    <property type="entry name" value="GEVED"/>
</dbReference>
<dbReference type="EMBL" id="JANCMU010000003">
    <property type="protein sequence ID" value="MDG4946100.1"/>
    <property type="molecule type" value="Genomic_DNA"/>
</dbReference>
<evidence type="ECO:0000256" key="1">
    <source>
        <dbReference type="ARBA" id="ARBA00022729"/>
    </source>
</evidence>
<dbReference type="Pfam" id="PF07675">
    <property type="entry name" value="Cleaved_Adhesin"/>
    <property type="match status" value="1"/>
</dbReference>
<dbReference type="Gene3D" id="2.60.120.200">
    <property type="match status" value="1"/>
</dbReference>
<dbReference type="SUPFAM" id="SSF49265">
    <property type="entry name" value="Fibronectin type III"/>
    <property type="match status" value="1"/>
</dbReference>
<keyword evidence="1" id="KW-0732">Signal</keyword>
<dbReference type="RefSeq" id="WP_304420601.1">
    <property type="nucleotide sequence ID" value="NZ_JANCMU010000003.1"/>
</dbReference>
<dbReference type="PROSITE" id="PS50853">
    <property type="entry name" value="FN3"/>
    <property type="match status" value="1"/>
</dbReference>
<proteinExistence type="predicted"/>
<gene>
    <name evidence="3" type="ORF">NMK71_06710</name>
</gene>
<evidence type="ECO:0000313" key="3">
    <source>
        <dbReference type="EMBL" id="MDG4946100.1"/>
    </source>
</evidence>
<protein>
    <submittedName>
        <fullName evidence="3">Choice-of-anchor J domain-containing protein</fullName>
    </submittedName>
</protein>